<comment type="caution">
    <text evidence="4">The sequence shown here is derived from an EMBL/GenBank/DDBJ whole genome shotgun (WGS) entry which is preliminary data.</text>
</comment>
<dbReference type="InterPro" id="IPR050624">
    <property type="entry name" value="HTH-type_Tx_Regulator"/>
</dbReference>
<dbReference type="AlphaFoldDB" id="A0A1Y3CLP6"/>
<keyword evidence="5" id="KW-1185">Reference proteome</keyword>
<dbReference type="GO" id="GO:0003677">
    <property type="term" value="F:DNA binding"/>
    <property type="evidence" value="ECO:0007669"/>
    <property type="project" value="UniProtKB-UniRule"/>
</dbReference>
<evidence type="ECO:0000256" key="2">
    <source>
        <dbReference type="PROSITE-ProRule" id="PRU00335"/>
    </source>
</evidence>
<dbReference type="PROSITE" id="PS50977">
    <property type="entry name" value="HTH_TETR_2"/>
    <property type="match status" value="1"/>
</dbReference>
<dbReference type="Pfam" id="PF00440">
    <property type="entry name" value="TetR_N"/>
    <property type="match status" value="1"/>
</dbReference>
<dbReference type="OrthoDB" id="9816320at2"/>
<dbReference type="InterPro" id="IPR001647">
    <property type="entry name" value="HTH_TetR"/>
</dbReference>
<reference evidence="4 5" key="1">
    <citation type="submission" date="2017-04" db="EMBL/GenBank/DDBJ databases">
        <title>High diversity of culturable Acinetobacter species in natural soil and water ecosystems.</title>
        <authorList>
            <person name="Nemec A."/>
            <person name="Radolfova-Krizova L."/>
        </authorList>
    </citation>
    <scope>NUCLEOTIDE SEQUENCE [LARGE SCALE GENOMIC DNA]</scope>
    <source>
        <strain evidence="4 5">ANC 4999</strain>
    </source>
</reference>
<accession>A0A1Y3CLP6</accession>
<dbReference type="Proteomes" id="UP000242765">
    <property type="component" value="Unassembled WGS sequence"/>
</dbReference>
<evidence type="ECO:0000256" key="1">
    <source>
        <dbReference type="ARBA" id="ARBA00023125"/>
    </source>
</evidence>
<feature type="domain" description="HTH tetR-type" evidence="3">
    <location>
        <begin position="18"/>
        <end position="78"/>
    </location>
</feature>
<feature type="DNA-binding region" description="H-T-H motif" evidence="2">
    <location>
        <begin position="41"/>
        <end position="60"/>
    </location>
</feature>
<protein>
    <submittedName>
        <fullName evidence="4">TetR family transcriptional regulator</fullName>
    </submittedName>
</protein>
<evidence type="ECO:0000259" key="3">
    <source>
        <dbReference type="PROSITE" id="PS50977"/>
    </source>
</evidence>
<dbReference type="SUPFAM" id="SSF46689">
    <property type="entry name" value="Homeodomain-like"/>
    <property type="match status" value="1"/>
</dbReference>
<dbReference type="InterPro" id="IPR009057">
    <property type="entry name" value="Homeodomain-like_sf"/>
</dbReference>
<evidence type="ECO:0000313" key="4">
    <source>
        <dbReference type="EMBL" id="OTG67097.1"/>
    </source>
</evidence>
<dbReference type="RefSeq" id="WP_086201957.1">
    <property type="nucleotide sequence ID" value="NZ_NEGB01000001.1"/>
</dbReference>
<organism evidence="4 5">
    <name type="scientific">Acinetobacter silvestris</name>
    <dbReference type="NCBI Taxonomy" id="1977882"/>
    <lineage>
        <taxon>Bacteria</taxon>
        <taxon>Pseudomonadati</taxon>
        <taxon>Pseudomonadota</taxon>
        <taxon>Gammaproteobacteria</taxon>
        <taxon>Moraxellales</taxon>
        <taxon>Moraxellaceae</taxon>
        <taxon>Acinetobacter</taxon>
    </lineage>
</organism>
<name>A0A1Y3CLP6_9GAMM</name>
<dbReference type="EMBL" id="NEGB01000001">
    <property type="protein sequence ID" value="OTG67097.1"/>
    <property type="molecule type" value="Genomic_DNA"/>
</dbReference>
<keyword evidence="1 2" id="KW-0238">DNA-binding</keyword>
<sequence>MPLSHIKVRRKPQQSRARMTQDALIESFVRLLHEKDSTEITIREITDIAGVGLGTFYEYFSKKEDLIALTIHQYVKGNANNLKQQATLWMTNANPSPINKEQLHTFIEYLLQIQISNIQSEQKIWAKLFLLERQISSPEAYQKHYELMIQSWTQALSCFIHTTDPHLSLNIHRISYGFISQTLLVDPDFQDWKVLYQDMIKIIPFFTTQTATT</sequence>
<evidence type="ECO:0000313" key="5">
    <source>
        <dbReference type="Proteomes" id="UP000242765"/>
    </source>
</evidence>
<dbReference type="PANTHER" id="PTHR43479:SF11">
    <property type="entry name" value="ACREF_ENVCD OPERON REPRESSOR-RELATED"/>
    <property type="match status" value="1"/>
</dbReference>
<dbReference type="PANTHER" id="PTHR43479">
    <property type="entry name" value="ACREF/ENVCD OPERON REPRESSOR-RELATED"/>
    <property type="match status" value="1"/>
</dbReference>
<dbReference type="Gene3D" id="1.10.357.10">
    <property type="entry name" value="Tetracycline Repressor, domain 2"/>
    <property type="match status" value="1"/>
</dbReference>
<proteinExistence type="predicted"/>
<dbReference type="STRING" id="1977882.B9T28_00135"/>
<gene>
    <name evidence="4" type="ORF">B9T28_00135</name>
</gene>